<organism evidence="1 2">
    <name type="scientific">Gracilimonas sediminicola</name>
    <dbReference type="NCBI Taxonomy" id="2952158"/>
    <lineage>
        <taxon>Bacteria</taxon>
        <taxon>Pseudomonadati</taxon>
        <taxon>Balneolota</taxon>
        <taxon>Balneolia</taxon>
        <taxon>Balneolales</taxon>
        <taxon>Balneolaceae</taxon>
        <taxon>Gracilimonas</taxon>
    </lineage>
</organism>
<comment type="caution">
    <text evidence="1">The sequence shown here is derived from an EMBL/GenBank/DDBJ whole genome shotgun (WGS) entry which is preliminary data.</text>
</comment>
<dbReference type="Pfam" id="PF05635">
    <property type="entry name" value="23S_rRNA_IVP"/>
    <property type="match status" value="1"/>
</dbReference>
<evidence type="ECO:0000313" key="1">
    <source>
        <dbReference type="EMBL" id="MCP9291569.1"/>
    </source>
</evidence>
<dbReference type="SUPFAM" id="SSF158446">
    <property type="entry name" value="IVS-encoded protein-like"/>
    <property type="match status" value="1"/>
</dbReference>
<dbReference type="RefSeq" id="WP_255134433.1">
    <property type="nucleotide sequence ID" value="NZ_CP175953.1"/>
</dbReference>
<dbReference type="PANTHER" id="PTHR38471:SF2">
    <property type="entry name" value="FOUR HELIX BUNDLE PROTEIN"/>
    <property type="match status" value="1"/>
</dbReference>
<dbReference type="NCBIfam" id="TIGR02436">
    <property type="entry name" value="four helix bundle protein"/>
    <property type="match status" value="1"/>
</dbReference>
<dbReference type="PANTHER" id="PTHR38471">
    <property type="entry name" value="FOUR HELIX BUNDLE PROTEIN"/>
    <property type="match status" value="1"/>
</dbReference>
<dbReference type="InterPro" id="IPR012657">
    <property type="entry name" value="23S_rRNA-intervening_sequence"/>
</dbReference>
<evidence type="ECO:0000313" key="2">
    <source>
        <dbReference type="Proteomes" id="UP001139125"/>
    </source>
</evidence>
<dbReference type="EMBL" id="JANDBC010000001">
    <property type="protein sequence ID" value="MCP9291569.1"/>
    <property type="molecule type" value="Genomic_DNA"/>
</dbReference>
<protein>
    <submittedName>
        <fullName evidence="1">Four helix bundle protein</fullName>
    </submittedName>
</protein>
<dbReference type="Gene3D" id="1.20.1440.60">
    <property type="entry name" value="23S rRNA-intervening sequence"/>
    <property type="match status" value="1"/>
</dbReference>
<accession>A0A9X2RH95</accession>
<dbReference type="Proteomes" id="UP001139125">
    <property type="component" value="Unassembled WGS sequence"/>
</dbReference>
<dbReference type="CDD" id="cd16377">
    <property type="entry name" value="23S_rRNA_IVP_like"/>
    <property type="match status" value="1"/>
</dbReference>
<dbReference type="InterPro" id="IPR036583">
    <property type="entry name" value="23S_rRNA_IVS_sf"/>
</dbReference>
<keyword evidence="2" id="KW-1185">Reference proteome</keyword>
<sequence>MKSYTDLEVYQLAYELAIEIHKMSMKLPKYELYEQGSQIRRSSKSIKDNIAEGFGRRRYKDEFVRFLIFAHSSCDETISQLNMISDIHFSKEPLTGLINKYDTLGRKLNSFIKYVETSWQT</sequence>
<name>A0A9X2RH95_9BACT</name>
<gene>
    <name evidence="1" type="ORF">NM125_08245</name>
</gene>
<dbReference type="AlphaFoldDB" id="A0A9X2RH95"/>
<reference evidence="1" key="1">
    <citation type="submission" date="2022-06" db="EMBL/GenBank/DDBJ databases">
        <title>Gracilimonas sp. CAU 1638 isolated from sea sediment.</title>
        <authorList>
            <person name="Kim W."/>
        </authorList>
    </citation>
    <scope>NUCLEOTIDE SEQUENCE</scope>
    <source>
        <strain evidence="1">CAU 1638</strain>
    </source>
</reference>
<proteinExistence type="predicted"/>